<evidence type="ECO:0000256" key="2">
    <source>
        <dbReference type="ARBA" id="ARBA00023157"/>
    </source>
</evidence>
<gene>
    <name evidence="3" type="ORF">OKIOD_LOCUS9670</name>
</gene>
<organism evidence="3 4">
    <name type="scientific">Oikopleura dioica</name>
    <name type="common">Tunicate</name>
    <dbReference type="NCBI Taxonomy" id="34765"/>
    <lineage>
        <taxon>Eukaryota</taxon>
        <taxon>Metazoa</taxon>
        <taxon>Chordata</taxon>
        <taxon>Tunicata</taxon>
        <taxon>Appendicularia</taxon>
        <taxon>Copelata</taxon>
        <taxon>Oikopleuridae</taxon>
        <taxon>Oikopleura</taxon>
    </lineage>
</organism>
<dbReference type="PANTHER" id="PTHR22906">
    <property type="entry name" value="PROPERDIN"/>
    <property type="match status" value="1"/>
</dbReference>
<evidence type="ECO:0000256" key="1">
    <source>
        <dbReference type="ARBA" id="ARBA00022737"/>
    </source>
</evidence>
<reference evidence="3 4" key="1">
    <citation type="submission" date="2021-04" db="EMBL/GenBank/DDBJ databases">
        <authorList>
            <person name="Bliznina A."/>
        </authorList>
    </citation>
    <scope>NUCLEOTIDE SEQUENCE [LARGE SCALE GENOMIC DNA]</scope>
</reference>
<dbReference type="EMBL" id="OU015566">
    <property type="protein sequence ID" value="CAG5103720.1"/>
    <property type="molecule type" value="Genomic_DNA"/>
</dbReference>
<protein>
    <submittedName>
        <fullName evidence="3">Oidioi.mRNA.OKI2018_I69.chr1.g905.t1.cds</fullName>
    </submittedName>
</protein>
<dbReference type="Proteomes" id="UP001158576">
    <property type="component" value="Chromosome 1"/>
</dbReference>
<name>A0ABN7SLB9_OIKDI</name>
<evidence type="ECO:0000313" key="3">
    <source>
        <dbReference type="EMBL" id="CAG5103720.1"/>
    </source>
</evidence>
<keyword evidence="4" id="KW-1185">Reference proteome</keyword>
<evidence type="ECO:0000313" key="4">
    <source>
        <dbReference type="Proteomes" id="UP001158576"/>
    </source>
</evidence>
<keyword evidence="2" id="KW-1015">Disulfide bond</keyword>
<keyword evidence="1" id="KW-0677">Repeat</keyword>
<dbReference type="InterPro" id="IPR052065">
    <property type="entry name" value="Compl_asym_regulator"/>
</dbReference>
<dbReference type="SUPFAM" id="SSF82895">
    <property type="entry name" value="TSP-1 type 1 repeat"/>
    <property type="match status" value="4"/>
</dbReference>
<dbReference type="Pfam" id="PF00090">
    <property type="entry name" value="TSP_1"/>
    <property type="match status" value="4"/>
</dbReference>
<dbReference type="Gene3D" id="2.20.100.10">
    <property type="entry name" value="Thrombospondin type-1 (TSP1) repeat"/>
    <property type="match status" value="3"/>
</dbReference>
<dbReference type="PANTHER" id="PTHR22906:SF48">
    <property type="entry name" value="THROMBOSPONDIN TYPE 1 DOMAIN PROTEIN"/>
    <property type="match status" value="1"/>
</dbReference>
<dbReference type="PROSITE" id="PS50092">
    <property type="entry name" value="TSP1"/>
    <property type="match status" value="4"/>
</dbReference>
<dbReference type="SMART" id="SM00209">
    <property type="entry name" value="TSP1"/>
    <property type="match status" value="10"/>
</dbReference>
<accession>A0ABN7SLB9</accession>
<sequence length="1781" mass="196065">MVKPVSFLLASASAMNANQWWTGGAINPQPAAPKAQPSAKPLWLPWGAWSSCRGVCGSGVSNRLRRCLNGVAGVDCEGDSLDSRACNNPVDDTCSYWSGWGQWESWACVENQPNKLRRVKTRTCFGRSTDQCVGSTTIEEFDTAPIRTYCVETNQASCCPYNNPQCNEKVCYMEGQCQAKVMTDRTPITLPCCEEYSTWTSWSSPVYKLAGDECKDQSVYRTRYNVCNKAQTETQEQTIKGQDGQYSAWQEVQSCDGKQLTYGPNQSKVWQCAGKQVSRRTHSCYTEGVHTVDKYGNALDFTRVDACGQNAQPQLSDWDIDDASCAAVCRGSGVFRYKTLIDYCAGTQTPCQQGDATCMQECGTNGDWHLWSAWSGCSRNCGEKETRYRKHSCAQWNGQADQVEERACGFDEGWAAWGQWDATCATSYPDACADTFTKRVRTSRCGVMDAAGNFVYEDSQSSICQKPVMPAPTEIVGQCSAQCHDTRNGIYSFRNIQYVNACGQLVDQKTEQCNVPACCELGWSDWSDCTCAGLRTRSEVWICPNKQPEPTGKVESDSCQVPTLPLQPWSNWSSCEADVCTKQSSRFRCPVCADNANDPTCTIGISGARQQPEYEYAECPAKTAYTCDPCYTVCGNGQQKCYQKDLCTNMLVPGTETMVACQSTYSCVPEETTTGCIHNYNNPKCPGTEFFKRSACVDKNYECSAEQSWQLPCGPTELPEAVFGQWSACDPATCTQRRSVTYECNPADNYEEEQACKPYAQRNWSAPGECLASDATSPRFYYNGETLPCSGARKQVLPPMCPGEVEEVRFIPCGLEIELDQYNNLDSETCLDNVPQYVDCMRDDMGECIFPATRSQEEACQTGIFEDVVSIIRQPVCPKWSAIQCSKTVVLPKNCIECERNWSPFGACSDECKLGYQYREEIETCKNEFLPDQAGQTRLTGNRQWQQCGPSNPTSYTEEGECLSSGYCSKCSNTGAGLKTVTTWDEYPTLPQCGRFNIRTEQVACQLPQCPQWREEQFPTCAVCDVSVSRNRQCIKPLGAEMCDCLDTPFESERFCPVVASWSEWSAFGPCSRSCEEGEMTRTRTNICDSSQVETNTVKCTPEPTPFLPAGFTQCTSNRCVVGKHMPIEKNACGQIRYGAEQICFEPTDLAITRTATGGCMMSPTEPAQACQTGVQVFIVRNECADLASQYPQFADKYDYEQCTVAPIEPTPWSQWAPCQKSCLNSGEAQEITTSQRYDQCGKLEIREQLCTVPSCAAWSGFQVTAKCSCNNPGSAVVERFCIDGNGNPAVGCVGESRFQIPCGVGTSNILVNPTQYNLPQPSPAEMAAIQNLDLGSWTQNPGTWTGFSGCVKTCDVSGLCGSEYRSREPFCTDSDGNTVKYARIEDSRPCPCQKGEWRVTGDSCSSLSPMSCPGVRTVTKTHSCTGDVVQEPAGQCGTQGQWGAWSAFTQCSTECNINNRTPVKTRQRSWTCAGEKADEVETVACPTPTCPYFGAWSSWSACTVSCGLGQKTRTRYCHGGPVGSGFCIGGSDNLLGDETVSCDMGDCCEWDWSGWTGCCNAGMTNKRLRFRGNNCGQDVEEIQKDCEADKINPGQTYPSCSVFQQSSLQMVRNGGSLTWFKYDDSQIVDFLNPDKKRNVVYQDYKYNEDPLTHKVISQAEVINKAPVNYAPVNVAPVNIAPAPVAPNMVYTPVNQSVKAQPAFNPVMPEPVAQPSTNIFSNMFQAPVAQAPVAQEPVAAPKVQEPVSSPFSNPFSFLLSDNTAFKTGNNNDMTPMTGHNN</sequence>
<dbReference type="InterPro" id="IPR036383">
    <property type="entry name" value="TSP1_rpt_sf"/>
</dbReference>
<proteinExistence type="predicted"/>
<dbReference type="InterPro" id="IPR000884">
    <property type="entry name" value="TSP1_rpt"/>
</dbReference>